<proteinExistence type="predicted"/>
<accession>A0A4T2C4E8</accession>
<organism evidence="2 3">
    <name type="scientific">Subtercola vilae</name>
    <dbReference type="NCBI Taxonomy" id="2056433"/>
    <lineage>
        <taxon>Bacteria</taxon>
        <taxon>Bacillati</taxon>
        <taxon>Actinomycetota</taxon>
        <taxon>Actinomycetes</taxon>
        <taxon>Micrococcales</taxon>
        <taxon>Microbacteriaceae</taxon>
        <taxon>Subtercola</taxon>
    </lineage>
</organism>
<dbReference type="AlphaFoldDB" id="A0A4T2C4E8"/>
<protein>
    <submittedName>
        <fullName evidence="2">Uncharacterized protein</fullName>
    </submittedName>
</protein>
<feature type="transmembrane region" description="Helical" evidence="1">
    <location>
        <begin position="6"/>
        <end position="38"/>
    </location>
</feature>
<reference evidence="2 3" key="1">
    <citation type="journal article" date="2019" name="Microorganisms">
        <title>Systematic Affiliation and Genome Analysis of Subtercola vilae DB165(T) with Particular Emphasis on Cold Adaptation of an Isolate from a High-Altitude Cold Volcano Lake.</title>
        <authorList>
            <person name="Villalobos A.S."/>
            <person name="Wiese J."/>
            <person name="Imhoff J.F."/>
            <person name="Dorador C."/>
            <person name="Keller A."/>
            <person name="Hentschel U."/>
        </authorList>
    </citation>
    <scope>NUCLEOTIDE SEQUENCE [LARGE SCALE GENOMIC DNA]</scope>
    <source>
        <strain evidence="2 3">DB165</strain>
    </source>
</reference>
<gene>
    <name evidence="2" type="ORF">D4765_08625</name>
</gene>
<keyword evidence="1" id="KW-0472">Membrane</keyword>
<sequence>MNLGIFGMLCLLCIRGLALWVIIPTTFVVWLLACYWFVRRGASMGRFFGWVDFNFMVFITLTILRPFSEGALPVRVPFHRIRSVTHRMSLMDPS</sequence>
<name>A0A4T2C4E8_9MICO</name>
<evidence type="ECO:0000313" key="2">
    <source>
        <dbReference type="EMBL" id="TIH37078.1"/>
    </source>
</evidence>
<keyword evidence="1" id="KW-1133">Transmembrane helix</keyword>
<evidence type="ECO:0000313" key="3">
    <source>
        <dbReference type="Proteomes" id="UP000306192"/>
    </source>
</evidence>
<dbReference type="Proteomes" id="UP000306192">
    <property type="component" value="Unassembled WGS sequence"/>
</dbReference>
<keyword evidence="1" id="KW-0812">Transmembrane</keyword>
<dbReference type="EMBL" id="QYRT01000013">
    <property type="protein sequence ID" value="TIH37078.1"/>
    <property type="molecule type" value="Genomic_DNA"/>
</dbReference>
<feature type="transmembrane region" description="Helical" evidence="1">
    <location>
        <begin position="47"/>
        <end position="67"/>
    </location>
</feature>
<evidence type="ECO:0000256" key="1">
    <source>
        <dbReference type="SAM" id="Phobius"/>
    </source>
</evidence>
<comment type="caution">
    <text evidence="2">The sequence shown here is derived from an EMBL/GenBank/DDBJ whole genome shotgun (WGS) entry which is preliminary data.</text>
</comment>
<keyword evidence="3" id="KW-1185">Reference proteome</keyword>